<dbReference type="AlphaFoldDB" id="A0A934M5I2"/>
<feature type="transmembrane region" description="Helical" evidence="6">
    <location>
        <begin position="185"/>
        <end position="208"/>
    </location>
</feature>
<feature type="transmembrane region" description="Helical" evidence="6">
    <location>
        <begin position="228"/>
        <end position="253"/>
    </location>
</feature>
<dbReference type="EMBL" id="JAEEGB010000014">
    <property type="protein sequence ID" value="MBI6873628.1"/>
    <property type="molecule type" value="Genomic_DNA"/>
</dbReference>
<comment type="subcellular location">
    <subcellularLocation>
        <location evidence="1">Cell membrane</location>
        <topology evidence="1">Multi-pass membrane protein</topology>
    </subcellularLocation>
</comment>
<dbReference type="Gene3D" id="3.40.1710.10">
    <property type="entry name" value="abc type-2 transporter like domain"/>
    <property type="match status" value="1"/>
</dbReference>
<name>A0A934M5I2_9CLOT</name>
<feature type="transmembrane region" description="Helical" evidence="6">
    <location>
        <begin position="265"/>
        <end position="289"/>
    </location>
</feature>
<accession>A0A934M5I2</accession>
<keyword evidence="9" id="KW-1185">Reference proteome</keyword>
<reference evidence="8" key="1">
    <citation type="submission" date="2020-12" db="EMBL/GenBank/DDBJ databases">
        <title>Clostridium thailandense sp. nov., a novel acetogenic bacterium isolated from peat land soil in Thailand.</title>
        <authorList>
            <person name="Chaikitkaew S."/>
            <person name="Birkeland N.K."/>
        </authorList>
    </citation>
    <scope>NUCLEOTIDE SEQUENCE</scope>
    <source>
        <strain evidence="8">DSM 17425</strain>
    </source>
</reference>
<evidence type="ECO:0000313" key="8">
    <source>
        <dbReference type="EMBL" id="MBI6873628.1"/>
    </source>
</evidence>
<proteinExistence type="predicted"/>
<keyword evidence="2" id="KW-1003">Cell membrane</keyword>
<keyword evidence="4 6" id="KW-1133">Transmembrane helix</keyword>
<organism evidence="8 9">
    <name type="scientific">Clostridium aciditolerans</name>
    <dbReference type="NCBI Taxonomy" id="339861"/>
    <lineage>
        <taxon>Bacteria</taxon>
        <taxon>Bacillati</taxon>
        <taxon>Bacillota</taxon>
        <taxon>Clostridia</taxon>
        <taxon>Eubacteriales</taxon>
        <taxon>Clostridiaceae</taxon>
        <taxon>Clostridium</taxon>
    </lineage>
</organism>
<gene>
    <name evidence="8" type="ORF">I6U51_13050</name>
</gene>
<protein>
    <submittedName>
        <fullName evidence="8">ABC transporter permease</fullName>
    </submittedName>
</protein>
<evidence type="ECO:0000259" key="7">
    <source>
        <dbReference type="Pfam" id="PF12698"/>
    </source>
</evidence>
<evidence type="ECO:0000256" key="5">
    <source>
        <dbReference type="ARBA" id="ARBA00023136"/>
    </source>
</evidence>
<evidence type="ECO:0000256" key="6">
    <source>
        <dbReference type="SAM" id="Phobius"/>
    </source>
</evidence>
<evidence type="ECO:0000256" key="2">
    <source>
        <dbReference type="ARBA" id="ARBA00022475"/>
    </source>
</evidence>
<feature type="transmembrane region" description="Helical" evidence="6">
    <location>
        <begin position="21"/>
        <end position="44"/>
    </location>
</feature>
<feature type="transmembrane region" description="Helical" evidence="6">
    <location>
        <begin position="362"/>
        <end position="382"/>
    </location>
</feature>
<evidence type="ECO:0000256" key="3">
    <source>
        <dbReference type="ARBA" id="ARBA00022692"/>
    </source>
</evidence>
<keyword evidence="5 6" id="KW-0472">Membrane</keyword>
<dbReference type="PANTHER" id="PTHR30294">
    <property type="entry name" value="MEMBRANE COMPONENT OF ABC TRANSPORTER YHHJ-RELATED"/>
    <property type="match status" value="1"/>
</dbReference>
<dbReference type="RefSeq" id="WP_211143051.1">
    <property type="nucleotide sequence ID" value="NZ_JAEEGB010000014.1"/>
</dbReference>
<sequence>MSIKEKFKFKIKVRPVTIKNIILLTLGPTLVAIIFGLAFSKIFIEGIPMGVLDMDNSSISRNIVKQFKETSKFNVSYFPQSEEELNEAIKTKKINVGLIIPKNFSKDAIETKAPKTLLLVDETNLVIGNTALSYGSEILNTINAGIQIKVLEANNMVPYAAQKSIASLSFTERMLYEPQLSYMRYLLYALIGLAVQQLYIGALAPALIEEKLNMVKIKLRSKEGVKKLIKICSKILVFSFMTCVGFAGGLYVAGKYFDLPLKGTILNSFILLAIFLINLTAISFVLAFVFDASDQCVRFAMFLSVPTMLTAGYVWPEYMMPPGFFHVVKKLWPLVYFINPFKTINLKGVDISAIATYVHGGIYYALFWLPLGVGLYLFKIFGFKFVHRKLLKPKEDVS</sequence>
<evidence type="ECO:0000313" key="9">
    <source>
        <dbReference type="Proteomes" id="UP000622687"/>
    </source>
</evidence>
<dbReference type="InterPro" id="IPR051449">
    <property type="entry name" value="ABC-2_transporter_component"/>
</dbReference>
<dbReference type="GO" id="GO:0005886">
    <property type="term" value="C:plasma membrane"/>
    <property type="evidence" value="ECO:0007669"/>
    <property type="project" value="UniProtKB-SubCell"/>
</dbReference>
<dbReference type="PANTHER" id="PTHR30294:SF29">
    <property type="entry name" value="MULTIDRUG ABC TRANSPORTER PERMEASE YBHS-RELATED"/>
    <property type="match status" value="1"/>
</dbReference>
<evidence type="ECO:0000256" key="4">
    <source>
        <dbReference type="ARBA" id="ARBA00022989"/>
    </source>
</evidence>
<feature type="domain" description="ABC-2 type transporter transmembrane" evidence="7">
    <location>
        <begin position="21"/>
        <end position="368"/>
    </location>
</feature>
<dbReference type="InterPro" id="IPR013525">
    <property type="entry name" value="ABC2_TM"/>
</dbReference>
<keyword evidence="3 6" id="KW-0812">Transmembrane</keyword>
<feature type="transmembrane region" description="Helical" evidence="6">
    <location>
        <begin position="296"/>
        <end position="315"/>
    </location>
</feature>
<dbReference type="GO" id="GO:0140359">
    <property type="term" value="F:ABC-type transporter activity"/>
    <property type="evidence" value="ECO:0007669"/>
    <property type="project" value="InterPro"/>
</dbReference>
<dbReference type="Proteomes" id="UP000622687">
    <property type="component" value="Unassembled WGS sequence"/>
</dbReference>
<evidence type="ECO:0000256" key="1">
    <source>
        <dbReference type="ARBA" id="ARBA00004651"/>
    </source>
</evidence>
<comment type="caution">
    <text evidence="8">The sequence shown here is derived from an EMBL/GenBank/DDBJ whole genome shotgun (WGS) entry which is preliminary data.</text>
</comment>
<dbReference type="Pfam" id="PF12698">
    <property type="entry name" value="ABC2_membrane_3"/>
    <property type="match status" value="1"/>
</dbReference>